<dbReference type="SUPFAM" id="SSF53850">
    <property type="entry name" value="Periplasmic binding protein-like II"/>
    <property type="match status" value="1"/>
</dbReference>
<dbReference type="InterPro" id="IPR050490">
    <property type="entry name" value="Bact_solute-bd_prot1"/>
</dbReference>
<dbReference type="PANTHER" id="PTHR43649">
    <property type="entry name" value="ARABINOSE-BINDING PROTEIN-RELATED"/>
    <property type="match status" value="1"/>
</dbReference>
<evidence type="ECO:0000313" key="4">
    <source>
        <dbReference type="Proteomes" id="UP001169242"/>
    </source>
</evidence>
<sequence>MNMKLKRTLAATMACMMVAGTVGCSSGSKPEASQGVAKPEGTTQKEVSADEPGWMRNSDDKVNLQWYINFSWFTTPWGEDMTSQKITEETGIDIDFIVPAGNEAEKLNTMLASDTLPDILTLGWWEGQIKEMIDSDMVYALNELADQYDPYFFKVADDARLGWYTQEDGNVYAYPNSSYTPSDYEKYDNISSNQTFLVRKDMYEAIGSPDMSTPEGFLDALRKAQEMFPQVNGQPLIPIGFHEFGETGNWSVEKYLQDFLAIPYEKDGKLYDRTTDPEYVRWLKTLNQASREGLIANDVFVDKRSQMEEKIAQGRYFAMMYQRTDMAAQQKILYNNDPNSIYIAIDGPKNAAGDDHILQGGGIYGWTVTLISKNCERPDRAIELLTYLMSEHGQKRVCLGIEGETYDMVDGKPVVKDEVKQLLQTDRTAYDRKYGADDTFWMLQDLAMQLQWTEGPQEPLAQLEEWTYPYTTFLSQYEGLDPAVGTEEEIIGLKIGRAWGEVLPKLLLAQSDAEFDELFNKFLADRESLGYEKLMAVKQAMMEENKVKLGLE</sequence>
<keyword evidence="4" id="KW-1185">Reference proteome</keyword>
<feature type="signal peptide" evidence="2">
    <location>
        <begin position="1"/>
        <end position="24"/>
    </location>
</feature>
<dbReference type="PROSITE" id="PS51257">
    <property type="entry name" value="PROKAR_LIPOPROTEIN"/>
    <property type="match status" value="1"/>
</dbReference>
<feature type="region of interest" description="Disordered" evidence="1">
    <location>
        <begin position="25"/>
        <end position="53"/>
    </location>
</feature>
<dbReference type="Gene3D" id="3.40.190.10">
    <property type="entry name" value="Periplasmic binding protein-like II"/>
    <property type="match status" value="2"/>
</dbReference>
<organism evidence="3 4">
    <name type="scientific">Holtiella tumoricola</name>
    <dbReference type="NCBI Taxonomy" id="3018743"/>
    <lineage>
        <taxon>Bacteria</taxon>
        <taxon>Bacillati</taxon>
        <taxon>Bacillota</taxon>
        <taxon>Clostridia</taxon>
        <taxon>Lachnospirales</taxon>
        <taxon>Cellulosilyticaceae</taxon>
        <taxon>Holtiella</taxon>
    </lineage>
</organism>
<keyword evidence="2" id="KW-0732">Signal</keyword>
<evidence type="ECO:0000313" key="3">
    <source>
        <dbReference type="EMBL" id="MDA3731882.1"/>
    </source>
</evidence>
<comment type="caution">
    <text evidence="3">The sequence shown here is derived from an EMBL/GenBank/DDBJ whole genome shotgun (WGS) entry which is preliminary data.</text>
</comment>
<accession>A0AA42J0Y8</accession>
<gene>
    <name evidence="3" type="ORF">PBV87_10365</name>
</gene>
<evidence type="ECO:0000256" key="1">
    <source>
        <dbReference type="SAM" id="MobiDB-lite"/>
    </source>
</evidence>
<dbReference type="AlphaFoldDB" id="A0AA42J0Y8"/>
<evidence type="ECO:0000256" key="2">
    <source>
        <dbReference type="SAM" id="SignalP"/>
    </source>
</evidence>
<protein>
    <submittedName>
        <fullName evidence="3">Extracellular solute-binding protein</fullName>
    </submittedName>
</protein>
<name>A0AA42J0Y8_9FIRM</name>
<dbReference type="RefSeq" id="WP_271012197.1">
    <property type="nucleotide sequence ID" value="NZ_JAQIFT010000043.1"/>
</dbReference>
<proteinExistence type="predicted"/>
<dbReference type="Proteomes" id="UP001169242">
    <property type="component" value="Unassembled WGS sequence"/>
</dbReference>
<reference evidence="3" key="1">
    <citation type="journal article" date="2023" name="Int. J. Syst. Evol. Microbiol.">
        <title>&lt;i&gt;Holtiella tumoricola&lt;/i&gt; gen. nov. sp. nov., isolated from a human clinical sample.</title>
        <authorList>
            <person name="Allen-Vercoe E."/>
            <person name="Daigneault M.C."/>
            <person name="Vancuren S.J."/>
            <person name="Cochrane K."/>
            <person name="O'Neal L.L."/>
            <person name="Sankaranarayanan K."/>
            <person name="Lawson P.A."/>
        </authorList>
    </citation>
    <scope>NUCLEOTIDE SEQUENCE</scope>
    <source>
        <strain evidence="3">CC70A</strain>
    </source>
</reference>
<dbReference type="PANTHER" id="PTHR43649:SF12">
    <property type="entry name" value="DIACETYLCHITOBIOSE BINDING PROTEIN DASA"/>
    <property type="match status" value="1"/>
</dbReference>
<feature type="chain" id="PRO_5041355269" evidence="2">
    <location>
        <begin position="25"/>
        <end position="552"/>
    </location>
</feature>
<dbReference type="EMBL" id="JAQIFT010000043">
    <property type="protein sequence ID" value="MDA3731882.1"/>
    <property type="molecule type" value="Genomic_DNA"/>
</dbReference>